<reference evidence="5 8" key="2">
    <citation type="submission" date="2019-10" db="EMBL/GenBank/DDBJ databases">
        <title>Characterization of the phylogenetic diversity of two novel species belonging to the genus Bifidobacterium: Bifidobacterium cebidarum sp. nov. and Bifidobacterium leontopitheci sp. nov.</title>
        <authorList>
            <person name="Lugli G.A."/>
            <person name="Duranti S."/>
            <person name="Milani C."/>
            <person name="Turroni F."/>
            <person name="Ventura M."/>
        </authorList>
    </citation>
    <scope>NUCLEOTIDE SEQUENCE [LARGE SCALE GENOMIC DNA]</scope>
    <source>
        <strain evidence="5 8">DSM 100688</strain>
    </source>
</reference>
<feature type="domain" description="SLH" evidence="4">
    <location>
        <begin position="110"/>
        <end position="176"/>
    </location>
</feature>
<dbReference type="InterPro" id="IPR013783">
    <property type="entry name" value="Ig-like_fold"/>
</dbReference>
<feature type="domain" description="SLH" evidence="4">
    <location>
        <begin position="43"/>
        <end position="109"/>
    </location>
</feature>
<dbReference type="Gene3D" id="2.60.40.10">
    <property type="entry name" value="Immunoglobulins"/>
    <property type="match status" value="1"/>
</dbReference>
<sequence>MTWRNRDKWQRKVTGLTAAAVLTLSMGLIMPASADDMPSVRSTSVSFVDVTKATPHVASIAWLASSGVSTGWSTPRGREFRPRLSVTRQDMAAFLYRVAGSPTFDVSKAKNPFRDVTVQTPHYTEVLWLASTGISTGWTERDGSKTFRGMSTVKRQDMAAFLRRLATYAKADPRLGKAISFRDVTSTTPHAADIAWLAKTGVTTGWKETGGSSTFRGMNSVIRQDMAAFLQRTNDNVINTSKPQPNPNKPTEPNKPTQPDKPTEPSKPTNPDKPTQPDKPSEPDKPTTPADKTAPIFSGVKDGTVEYGAKFDPKSGVTATDDTDGDVTANIIVTGTVNTSKSGTYTLTYTVTDKAGNKAAQTRRITVKAMPAAFTTTVREAGTGWAITKDGSLWTWGDNTLGQVADGTTSPRLTPYRVPALSGVKSVGGLFAVTDDGSLWTWGSNEFGTVGDGTTNRHLTPYRVPGLSGVKFAGYRSAPGGSAVSYAVTGDGSLWTWGSNFWGEVGNGTKDAQLVPYRIPELSDVKSVGGDGYTMFAVTGDGSLWMWGSNGSGQLGDGTTEGRLTPYKVPGLTDVKIGGLSYAITGDGSLWTWGPNSYGQVGDGTTEDRLTPYKVPGLTDVQVGSVSHGDSYAITGDGSLWTWGNNSGGRIGDGTLANRLTPYRVPELSHVKSAGSANGYSYVITHDGNIWTWGNNGYGTVGDGTTNTRLTPYRVPGLTHVTTGGINSTGTAFAVTDDGDLWTWGSNYSGRVGDGTTVDRTTPYRVPGLSDVKSIGHNGYADSYVVTGDGSLWTWGWNGAGYVGDGTTADRLTPYKVQFN</sequence>
<dbReference type="EMBL" id="WBSM01000002">
    <property type="protein sequence ID" value="KAB8288629.1"/>
    <property type="molecule type" value="Genomic_DNA"/>
</dbReference>
<dbReference type="Pfam" id="PF16403">
    <property type="entry name" value="Bact_surface_Ig-like"/>
    <property type="match status" value="1"/>
</dbReference>
<dbReference type="Pfam" id="PF00395">
    <property type="entry name" value="SLH"/>
    <property type="match status" value="1"/>
</dbReference>
<evidence type="ECO:0000313" key="7">
    <source>
        <dbReference type="Proteomes" id="UP000469943"/>
    </source>
</evidence>
<keyword evidence="1" id="KW-0677">Repeat</keyword>
<name>A0A6L4X164_9BIFI</name>
<dbReference type="InterPro" id="IPR000408">
    <property type="entry name" value="Reg_chr_condens"/>
</dbReference>
<protein>
    <submittedName>
        <fullName evidence="5">Chromosome condensation protein RCC1</fullName>
    </submittedName>
    <submittedName>
        <fullName evidence="6">DUF5011 domain-containing protein</fullName>
    </submittedName>
</protein>
<dbReference type="RefSeq" id="WP_152357735.1">
    <property type="nucleotide sequence ID" value="NZ_WHZX01000002.1"/>
</dbReference>
<dbReference type="InterPro" id="IPR001119">
    <property type="entry name" value="SLH_dom"/>
</dbReference>
<dbReference type="PRINTS" id="PR00633">
    <property type="entry name" value="RCCNDNSATION"/>
</dbReference>
<gene>
    <name evidence="5" type="ORF">DSM100688_0631</name>
    <name evidence="6" type="ORF">GFD24_04605</name>
</gene>
<dbReference type="Proteomes" id="UP000482084">
    <property type="component" value="Unassembled WGS sequence"/>
</dbReference>
<accession>A0A6L4X164</accession>
<evidence type="ECO:0000313" key="8">
    <source>
        <dbReference type="Proteomes" id="UP000482084"/>
    </source>
</evidence>
<dbReference type="InterPro" id="IPR051210">
    <property type="entry name" value="Ub_ligase/GEF_domain"/>
</dbReference>
<dbReference type="EMBL" id="WHZX01000002">
    <property type="protein sequence ID" value="NEG71507.1"/>
    <property type="molecule type" value="Genomic_DNA"/>
</dbReference>
<evidence type="ECO:0000313" key="6">
    <source>
        <dbReference type="EMBL" id="NEG71507.1"/>
    </source>
</evidence>
<keyword evidence="3" id="KW-0732">Signal</keyword>
<dbReference type="Pfam" id="PF00415">
    <property type="entry name" value="RCC1"/>
    <property type="match status" value="9"/>
</dbReference>
<comment type="caution">
    <text evidence="5">The sequence shown here is derived from an EMBL/GenBank/DDBJ whole genome shotgun (WGS) entry which is preliminary data.</text>
</comment>
<dbReference type="GO" id="GO:0005975">
    <property type="term" value="P:carbohydrate metabolic process"/>
    <property type="evidence" value="ECO:0007669"/>
    <property type="project" value="UniProtKB-ARBA"/>
</dbReference>
<dbReference type="OrthoDB" id="287365at2"/>
<feature type="chain" id="PRO_5036388841" evidence="3">
    <location>
        <begin position="35"/>
        <end position="820"/>
    </location>
</feature>
<dbReference type="Proteomes" id="UP000469943">
    <property type="component" value="Unassembled WGS sequence"/>
</dbReference>
<evidence type="ECO:0000259" key="4">
    <source>
        <dbReference type="PROSITE" id="PS51272"/>
    </source>
</evidence>
<dbReference type="PROSITE" id="PS51272">
    <property type="entry name" value="SLH"/>
    <property type="match status" value="3"/>
</dbReference>
<reference evidence="6 7" key="1">
    <citation type="submission" date="2019-10" db="EMBL/GenBank/DDBJ databases">
        <title>Bifidobacterium from non-human primates.</title>
        <authorList>
            <person name="Modesto M."/>
        </authorList>
    </citation>
    <scope>NUCLEOTIDE SEQUENCE [LARGE SCALE GENOMIC DNA]</scope>
    <source>
        <strain evidence="6 7">TREM</strain>
    </source>
</reference>
<dbReference type="PANTHER" id="PTHR22870">
    <property type="entry name" value="REGULATOR OF CHROMOSOME CONDENSATION"/>
    <property type="match status" value="1"/>
</dbReference>
<feature type="compositionally biased region" description="Basic and acidic residues" evidence="2">
    <location>
        <begin position="275"/>
        <end position="285"/>
    </location>
</feature>
<feature type="region of interest" description="Disordered" evidence="2">
    <location>
        <begin position="237"/>
        <end position="299"/>
    </location>
</feature>
<feature type="signal peptide" evidence="3">
    <location>
        <begin position="1"/>
        <end position="34"/>
    </location>
</feature>
<dbReference type="AlphaFoldDB" id="A0A6L4X164"/>
<dbReference type="InterPro" id="IPR032179">
    <property type="entry name" value="Cry22Aa_Ig-like"/>
</dbReference>
<dbReference type="SUPFAM" id="SSF50985">
    <property type="entry name" value="RCC1/BLIP-II"/>
    <property type="match status" value="2"/>
</dbReference>
<dbReference type="Gene3D" id="2.130.10.30">
    <property type="entry name" value="Regulator of chromosome condensation 1/beta-lactamase-inhibitor protein II"/>
    <property type="match status" value="3"/>
</dbReference>
<dbReference type="PROSITE" id="PS50012">
    <property type="entry name" value="RCC1_3"/>
    <property type="match status" value="7"/>
</dbReference>
<dbReference type="InterPro" id="IPR009091">
    <property type="entry name" value="RCC1/BLIP-II"/>
</dbReference>
<dbReference type="PANTHER" id="PTHR22870:SF408">
    <property type="entry name" value="OS09G0560450 PROTEIN"/>
    <property type="match status" value="1"/>
</dbReference>
<evidence type="ECO:0000313" key="5">
    <source>
        <dbReference type="EMBL" id="KAB8288629.1"/>
    </source>
</evidence>
<evidence type="ECO:0000256" key="1">
    <source>
        <dbReference type="ARBA" id="ARBA00022737"/>
    </source>
</evidence>
<organism evidence="5 8">
    <name type="scientific">Bifidobacterium ramosum</name>
    <dbReference type="NCBI Taxonomy" id="1798158"/>
    <lineage>
        <taxon>Bacteria</taxon>
        <taxon>Bacillati</taxon>
        <taxon>Actinomycetota</taxon>
        <taxon>Actinomycetes</taxon>
        <taxon>Bifidobacteriales</taxon>
        <taxon>Bifidobacteriaceae</taxon>
        <taxon>Bifidobacterium</taxon>
    </lineage>
</organism>
<feature type="domain" description="SLH" evidence="4">
    <location>
        <begin position="177"/>
        <end position="244"/>
    </location>
</feature>
<proteinExistence type="predicted"/>
<evidence type="ECO:0000256" key="2">
    <source>
        <dbReference type="SAM" id="MobiDB-lite"/>
    </source>
</evidence>
<keyword evidence="8" id="KW-1185">Reference proteome</keyword>
<evidence type="ECO:0000256" key="3">
    <source>
        <dbReference type="SAM" id="SignalP"/>
    </source>
</evidence>